<gene>
    <name evidence="5" type="primary">rlmH</name>
    <name evidence="6" type="ORF">C7380_11758</name>
</gene>
<comment type="function">
    <text evidence="5">Specifically methylates the pseudouridine at position 1915 (m3Psi1915) in 23S rRNA.</text>
</comment>
<dbReference type="HAMAP" id="MF_00658">
    <property type="entry name" value="23SrRNA_methyltr_H"/>
    <property type="match status" value="1"/>
</dbReference>
<evidence type="ECO:0000256" key="1">
    <source>
        <dbReference type="ARBA" id="ARBA00022603"/>
    </source>
</evidence>
<evidence type="ECO:0000313" key="7">
    <source>
        <dbReference type="Proteomes" id="UP000245921"/>
    </source>
</evidence>
<dbReference type="Gene3D" id="3.40.1280.10">
    <property type="match status" value="1"/>
</dbReference>
<evidence type="ECO:0000256" key="2">
    <source>
        <dbReference type="ARBA" id="ARBA00022679"/>
    </source>
</evidence>
<dbReference type="EC" id="2.1.1.177" evidence="5"/>
<sequence>MKYRIILIGPIKTSYIKKGISQYLKWISKFQKIEFIEIPLSGDLNKISPEQYKLNDYNKIEKYMENSINIVLDERGENFNSIEFAKKLDKFQCYGKKYITFFIGGPLGHHQKIYQSADLIMGLSKMTFTHEMVSLFIAEQIFRSFKINNNEKYHY</sequence>
<dbReference type="PANTHER" id="PTHR33603">
    <property type="entry name" value="METHYLTRANSFERASE"/>
    <property type="match status" value="1"/>
</dbReference>
<dbReference type="Proteomes" id="UP000245921">
    <property type="component" value="Unassembled WGS sequence"/>
</dbReference>
<keyword evidence="2 5" id="KW-0808">Transferase</keyword>
<dbReference type="InterPro" id="IPR003742">
    <property type="entry name" value="RlmH-like"/>
</dbReference>
<keyword evidence="3 5" id="KW-0949">S-adenosyl-L-methionine</keyword>
<comment type="subcellular location">
    <subcellularLocation>
        <location evidence="5">Cytoplasm</location>
    </subcellularLocation>
</comment>
<dbReference type="RefSeq" id="WP_109605805.1">
    <property type="nucleotide sequence ID" value="NZ_JAMHJO010000012.1"/>
</dbReference>
<dbReference type="AlphaFoldDB" id="A0AA45C5I7"/>
<reference evidence="6 7" key="1">
    <citation type="submission" date="2018-05" db="EMBL/GenBank/DDBJ databases">
        <title>Genomic Encyclopedia of Type Strains, Phase IV (KMG-IV): sequencing the most valuable type-strain genomes for metagenomic binning, comparative biology and taxonomic classification.</title>
        <authorList>
            <person name="Goeker M."/>
        </authorList>
    </citation>
    <scope>NUCLEOTIDE SEQUENCE [LARGE SCALE GENOMIC DNA]</scope>
    <source>
        <strain evidence="6 7">DSM 24906</strain>
    </source>
</reference>
<dbReference type="InterPro" id="IPR029028">
    <property type="entry name" value="Alpha/beta_knot_MTases"/>
</dbReference>
<evidence type="ECO:0000256" key="4">
    <source>
        <dbReference type="ARBA" id="ARBA00038303"/>
    </source>
</evidence>
<dbReference type="Pfam" id="PF02590">
    <property type="entry name" value="SPOUT_MTase"/>
    <property type="match status" value="1"/>
</dbReference>
<dbReference type="PANTHER" id="PTHR33603:SF1">
    <property type="entry name" value="RIBOSOMAL RNA LARGE SUBUNIT METHYLTRANSFERASE H"/>
    <property type="match status" value="1"/>
</dbReference>
<keyword evidence="5" id="KW-0963">Cytoplasm</keyword>
<keyword evidence="5" id="KW-0698">rRNA processing</keyword>
<comment type="subunit">
    <text evidence="5">Homodimer.</text>
</comment>
<dbReference type="EMBL" id="QGGI01000017">
    <property type="protein sequence ID" value="PWJ88768.1"/>
    <property type="molecule type" value="Genomic_DNA"/>
</dbReference>
<feature type="binding site" evidence="5">
    <location>
        <position position="72"/>
    </location>
    <ligand>
        <name>S-adenosyl-L-methionine</name>
        <dbReference type="ChEBI" id="CHEBI:59789"/>
    </ligand>
</feature>
<keyword evidence="7" id="KW-1185">Reference proteome</keyword>
<protein>
    <recommendedName>
        <fullName evidence="5">Ribosomal RNA large subunit methyltransferase H</fullName>
        <ecNumber evidence="5">2.1.1.177</ecNumber>
    </recommendedName>
    <alternativeName>
        <fullName evidence="5">23S rRNA (pseudouridine1915-N3)-methyltransferase</fullName>
    </alternativeName>
    <alternativeName>
        <fullName evidence="5">23S rRNA m3Psi1915 methyltransferase</fullName>
    </alternativeName>
    <alternativeName>
        <fullName evidence="5">rRNA (pseudouridine-N3-)-methyltransferase RlmH</fullName>
    </alternativeName>
</protein>
<organism evidence="6 7">
    <name type="scientific">Oceanotoga teriensis</name>
    <dbReference type="NCBI Taxonomy" id="515440"/>
    <lineage>
        <taxon>Bacteria</taxon>
        <taxon>Thermotogati</taxon>
        <taxon>Thermotogota</taxon>
        <taxon>Thermotogae</taxon>
        <taxon>Petrotogales</taxon>
        <taxon>Petrotogaceae</taxon>
        <taxon>Oceanotoga</taxon>
    </lineage>
</organism>
<evidence type="ECO:0000256" key="5">
    <source>
        <dbReference type="HAMAP-Rule" id="MF_00658"/>
    </source>
</evidence>
<dbReference type="CDD" id="cd18081">
    <property type="entry name" value="RlmH-like"/>
    <property type="match status" value="1"/>
</dbReference>
<feature type="binding site" evidence="5">
    <location>
        <position position="104"/>
    </location>
    <ligand>
        <name>S-adenosyl-L-methionine</name>
        <dbReference type="ChEBI" id="CHEBI:59789"/>
    </ligand>
</feature>
<comment type="caution">
    <text evidence="6">The sequence shown here is derived from an EMBL/GenBank/DDBJ whole genome shotgun (WGS) entry which is preliminary data.</text>
</comment>
<dbReference type="InterPro" id="IPR029026">
    <property type="entry name" value="tRNA_m1G_MTases_N"/>
</dbReference>
<name>A0AA45C5I7_9BACT</name>
<dbReference type="GO" id="GO:0005737">
    <property type="term" value="C:cytoplasm"/>
    <property type="evidence" value="ECO:0007669"/>
    <property type="project" value="UniProtKB-SubCell"/>
</dbReference>
<comment type="similarity">
    <text evidence="4 5">Belongs to the RNA methyltransferase RlmH family.</text>
</comment>
<evidence type="ECO:0000256" key="3">
    <source>
        <dbReference type="ARBA" id="ARBA00022691"/>
    </source>
</evidence>
<comment type="catalytic activity">
    <reaction evidence="5">
        <text>pseudouridine(1915) in 23S rRNA + S-adenosyl-L-methionine = N(3)-methylpseudouridine(1915) in 23S rRNA + S-adenosyl-L-homocysteine + H(+)</text>
        <dbReference type="Rhea" id="RHEA:42752"/>
        <dbReference type="Rhea" id="RHEA-COMP:10221"/>
        <dbReference type="Rhea" id="RHEA-COMP:10222"/>
        <dbReference type="ChEBI" id="CHEBI:15378"/>
        <dbReference type="ChEBI" id="CHEBI:57856"/>
        <dbReference type="ChEBI" id="CHEBI:59789"/>
        <dbReference type="ChEBI" id="CHEBI:65314"/>
        <dbReference type="ChEBI" id="CHEBI:74486"/>
        <dbReference type="EC" id="2.1.1.177"/>
    </reaction>
</comment>
<keyword evidence="1 5" id="KW-0489">Methyltransferase</keyword>
<dbReference type="GO" id="GO:0070038">
    <property type="term" value="F:rRNA (pseudouridine-N3-)-methyltransferase activity"/>
    <property type="evidence" value="ECO:0007669"/>
    <property type="project" value="UniProtKB-UniRule"/>
</dbReference>
<feature type="binding site" evidence="5">
    <location>
        <begin position="123"/>
        <end position="128"/>
    </location>
    <ligand>
        <name>S-adenosyl-L-methionine</name>
        <dbReference type="ChEBI" id="CHEBI:59789"/>
    </ligand>
</feature>
<dbReference type="SUPFAM" id="SSF75217">
    <property type="entry name" value="alpha/beta knot"/>
    <property type="match status" value="1"/>
</dbReference>
<proteinExistence type="inferred from homology"/>
<evidence type="ECO:0000313" key="6">
    <source>
        <dbReference type="EMBL" id="PWJ88768.1"/>
    </source>
</evidence>
<dbReference type="PIRSF" id="PIRSF004505">
    <property type="entry name" value="MT_bac"/>
    <property type="match status" value="1"/>
</dbReference>
<accession>A0AA45C5I7</accession>